<evidence type="ECO:0000313" key="1">
    <source>
        <dbReference type="EMBL" id="CDF37112.1"/>
    </source>
</evidence>
<name>R7QF18_CHOCR</name>
<organism evidence="1 2">
    <name type="scientific">Chondrus crispus</name>
    <name type="common">Carrageen Irish moss</name>
    <name type="synonym">Polymorpha crispa</name>
    <dbReference type="NCBI Taxonomy" id="2769"/>
    <lineage>
        <taxon>Eukaryota</taxon>
        <taxon>Rhodophyta</taxon>
        <taxon>Florideophyceae</taxon>
        <taxon>Rhodymeniophycidae</taxon>
        <taxon>Gigartinales</taxon>
        <taxon>Gigartinaceae</taxon>
        <taxon>Chondrus</taxon>
    </lineage>
</organism>
<dbReference type="EMBL" id="HG001818">
    <property type="protein sequence ID" value="CDF37112.1"/>
    <property type="molecule type" value="Genomic_DNA"/>
</dbReference>
<accession>R7QF18</accession>
<gene>
    <name evidence="1" type="ORF">CHC_T00005082001</name>
</gene>
<dbReference type="Proteomes" id="UP000012073">
    <property type="component" value="Unassembled WGS sequence"/>
</dbReference>
<dbReference type="RefSeq" id="XP_005716931.1">
    <property type="nucleotide sequence ID" value="XM_005716874.1"/>
</dbReference>
<keyword evidence="2" id="KW-1185">Reference proteome</keyword>
<reference evidence="2" key="1">
    <citation type="journal article" date="2013" name="Proc. Natl. Acad. Sci. U.S.A.">
        <title>Genome structure and metabolic features in the red seaweed Chondrus crispus shed light on evolution of the Archaeplastida.</title>
        <authorList>
            <person name="Collen J."/>
            <person name="Porcel B."/>
            <person name="Carre W."/>
            <person name="Ball S.G."/>
            <person name="Chaparro C."/>
            <person name="Tonon T."/>
            <person name="Barbeyron T."/>
            <person name="Michel G."/>
            <person name="Noel B."/>
            <person name="Valentin K."/>
            <person name="Elias M."/>
            <person name="Artiguenave F."/>
            <person name="Arun A."/>
            <person name="Aury J.M."/>
            <person name="Barbosa-Neto J.F."/>
            <person name="Bothwell J.H."/>
            <person name="Bouget F.Y."/>
            <person name="Brillet L."/>
            <person name="Cabello-Hurtado F."/>
            <person name="Capella-Gutierrez S."/>
            <person name="Charrier B."/>
            <person name="Cladiere L."/>
            <person name="Cock J.M."/>
            <person name="Coelho S.M."/>
            <person name="Colleoni C."/>
            <person name="Czjzek M."/>
            <person name="Da Silva C."/>
            <person name="Delage L."/>
            <person name="Denoeud F."/>
            <person name="Deschamps P."/>
            <person name="Dittami S.M."/>
            <person name="Gabaldon T."/>
            <person name="Gachon C.M."/>
            <person name="Groisillier A."/>
            <person name="Herve C."/>
            <person name="Jabbari K."/>
            <person name="Katinka M."/>
            <person name="Kloareg B."/>
            <person name="Kowalczyk N."/>
            <person name="Labadie K."/>
            <person name="Leblanc C."/>
            <person name="Lopez P.J."/>
            <person name="McLachlan D.H."/>
            <person name="Meslet-Cladiere L."/>
            <person name="Moustafa A."/>
            <person name="Nehr Z."/>
            <person name="Nyvall Collen P."/>
            <person name="Panaud O."/>
            <person name="Partensky F."/>
            <person name="Poulain J."/>
            <person name="Rensing S.A."/>
            <person name="Rousvoal S."/>
            <person name="Samson G."/>
            <person name="Symeonidi A."/>
            <person name="Weissenbach J."/>
            <person name="Zambounis A."/>
            <person name="Wincker P."/>
            <person name="Boyen C."/>
        </authorList>
    </citation>
    <scope>NUCLEOTIDE SEQUENCE [LARGE SCALE GENOMIC DNA]</scope>
    <source>
        <strain evidence="2">cv. Stackhouse</strain>
    </source>
</reference>
<sequence>MEYRQVRKLI</sequence>
<protein>
    <submittedName>
        <fullName evidence="1">Uncharacterized protein</fullName>
    </submittedName>
</protein>
<dbReference type="KEGG" id="ccp:CHC_T00005082001"/>
<evidence type="ECO:0000313" key="2">
    <source>
        <dbReference type="Proteomes" id="UP000012073"/>
    </source>
</evidence>
<proteinExistence type="predicted"/>
<dbReference type="GeneID" id="17324747"/>